<reference evidence="1" key="1">
    <citation type="submission" date="2022-08" db="EMBL/GenBank/DDBJ databases">
        <authorList>
            <person name="Gutierrez-Valencia J."/>
        </authorList>
    </citation>
    <scope>NUCLEOTIDE SEQUENCE</scope>
</reference>
<gene>
    <name evidence="1" type="ORF">LITE_LOCUS5477</name>
</gene>
<evidence type="ECO:0000313" key="1">
    <source>
        <dbReference type="EMBL" id="CAI0387493.1"/>
    </source>
</evidence>
<organism evidence="1 2">
    <name type="scientific">Linum tenue</name>
    <dbReference type="NCBI Taxonomy" id="586396"/>
    <lineage>
        <taxon>Eukaryota</taxon>
        <taxon>Viridiplantae</taxon>
        <taxon>Streptophyta</taxon>
        <taxon>Embryophyta</taxon>
        <taxon>Tracheophyta</taxon>
        <taxon>Spermatophyta</taxon>
        <taxon>Magnoliopsida</taxon>
        <taxon>eudicotyledons</taxon>
        <taxon>Gunneridae</taxon>
        <taxon>Pentapetalae</taxon>
        <taxon>rosids</taxon>
        <taxon>fabids</taxon>
        <taxon>Malpighiales</taxon>
        <taxon>Linaceae</taxon>
        <taxon>Linum</taxon>
    </lineage>
</organism>
<accession>A0AAV0HRF1</accession>
<sequence>MVGFSRLHLQLLSRLSEPFPAASRRCHPFVVAFTPFSQPYPRFIPAKCPSSIQLTSVPSPTYRPSS</sequence>
<proteinExistence type="predicted"/>
<dbReference type="AlphaFoldDB" id="A0AAV0HRF1"/>
<evidence type="ECO:0000313" key="2">
    <source>
        <dbReference type="Proteomes" id="UP001154282"/>
    </source>
</evidence>
<keyword evidence="2" id="KW-1185">Reference proteome</keyword>
<dbReference type="Proteomes" id="UP001154282">
    <property type="component" value="Unassembled WGS sequence"/>
</dbReference>
<name>A0AAV0HRF1_9ROSI</name>
<protein>
    <submittedName>
        <fullName evidence="1">Uncharacterized protein</fullName>
    </submittedName>
</protein>
<comment type="caution">
    <text evidence="1">The sequence shown here is derived from an EMBL/GenBank/DDBJ whole genome shotgun (WGS) entry which is preliminary data.</text>
</comment>
<dbReference type="EMBL" id="CAMGYJ010000002">
    <property type="protein sequence ID" value="CAI0387493.1"/>
    <property type="molecule type" value="Genomic_DNA"/>
</dbReference>